<keyword evidence="2" id="KW-1185">Reference proteome</keyword>
<protein>
    <submittedName>
        <fullName evidence="1">Uncharacterized protein</fullName>
    </submittedName>
</protein>
<accession>A0A4C1TZU4</accession>
<proteinExistence type="predicted"/>
<organism evidence="1 2">
    <name type="scientific">Eumeta variegata</name>
    <name type="common">Bagworm moth</name>
    <name type="synonym">Eumeta japonica</name>
    <dbReference type="NCBI Taxonomy" id="151549"/>
    <lineage>
        <taxon>Eukaryota</taxon>
        <taxon>Metazoa</taxon>
        <taxon>Ecdysozoa</taxon>
        <taxon>Arthropoda</taxon>
        <taxon>Hexapoda</taxon>
        <taxon>Insecta</taxon>
        <taxon>Pterygota</taxon>
        <taxon>Neoptera</taxon>
        <taxon>Endopterygota</taxon>
        <taxon>Lepidoptera</taxon>
        <taxon>Glossata</taxon>
        <taxon>Ditrysia</taxon>
        <taxon>Tineoidea</taxon>
        <taxon>Psychidae</taxon>
        <taxon>Oiketicinae</taxon>
        <taxon>Eumeta</taxon>
    </lineage>
</organism>
<dbReference type="AlphaFoldDB" id="A0A4C1TZU4"/>
<gene>
    <name evidence="1" type="ORF">EVAR_83439_1</name>
</gene>
<dbReference type="Proteomes" id="UP000299102">
    <property type="component" value="Unassembled WGS sequence"/>
</dbReference>
<sequence length="121" mass="13721">MNALQRLCCVGPVTDNRVLYCPRMVGPRVSCTSLKHYSGMSSPREHRAVVTSDAFLAHGSERHDATRRRRRRLLSRDRCKQTLESRAACADRWPKRQYLSAPVSYPNAVVPWAALGILVTR</sequence>
<reference evidence="1 2" key="1">
    <citation type="journal article" date="2019" name="Commun. Biol.">
        <title>The bagworm genome reveals a unique fibroin gene that provides high tensile strength.</title>
        <authorList>
            <person name="Kono N."/>
            <person name="Nakamura H."/>
            <person name="Ohtoshi R."/>
            <person name="Tomita M."/>
            <person name="Numata K."/>
            <person name="Arakawa K."/>
        </authorList>
    </citation>
    <scope>NUCLEOTIDE SEQUENCE [LARGE SCALE GENOMIC DNA]</scope>
</reference>
<comment type="caution">
    <text evidence="1">The sequence shown here is derived from an EMBL/GenBank/DDBJ whole genome shotgun (WGS) entry which is preliminary data.</text>
</comment>
<evidence type="ECO:0000313" key="2">
    <source>
        <dbReference type="Proteomes" id="UP000299102"/>
    </source>
</evidence>
<dbReference type="EMBL" id="BGZK01000104">
    <property type="protein sequence ID" value="GBP19126.1"/>
    <property type="molecule type" value="Genomic_DNA"/>
</dbReference>
<name>A0A4C1TZU4_EUMVA</name>
<evidence type="ECO:0000313" key="1">
    <source>
        <dbReference type="EMBL" id="GBP19126.1"/>
    </source>
</evidence>